<proteinExistence type="predicted"/>
<dbReference type="Proteomes" id="UP001148299">
    <property type="component" value="Unassembled WGS sequence"/>
</dbReference>
<comment type="caution">
    <text evidence="1">The sequence shown here is derived from an EMBL/GenBank/DDBJ whole genome shotgun (WGS) entry which is preliminary data.</text>
</comment>
<keyword evidence="2" id="KW-1185">Reference proteome</keyword>
<reference evidence="1" key="2">
    <citation type="journal article" date="2023" name="IMA Fungus">
        <title>Comparative genomic study of the Penicillium genus elucidates a diverse pangenome and 15 lateral gene transfer events.</title>
        <authorList>
            <person name="Petersen C."/>
            <person name="Sorensen T."/>
            <person name="Nielsen M.R."/>
            <person name="Sondergaard T.E."/>
            <person name="Sorensen J.L."/>
            <person name="Fitzpatrick D.A."/>
            <person name="Frisvad J.C."/>
            <person name="Nielsen K.L."/>
        </authorList>
    </citation>
    <scope>NUCLEOTIDE SEQUENCE</scope>
    <source>
        <strain evidence="1">IBT 35675</strain>
    </source>
</reference>
<name>A0A9W9R275_PENBR</name>
<evidence type="ECO:0000313" key="2">
    <source>
        <dbReference type="Proteomes" id="UP001148299"/>
    </source>
</evidence>
<accession>A0A9W9R275</accession>
<dbReference type="EMBL" id="JAPZBR010000006">
    <property type="protein sequence ID" value="KAJ5350794.1"/>
    <property type="molecule type" value="Genomic_DNA"/>
</dbReference>
<reference evidence="1" key="1">
    <citation type="submission" date="2022-12" db="EMBL/GenBank/DDBJ databases">
        <authorList>
            <person name="Petersen C."/>
        </authorList>
    </citation>
    <scope>NUCLEOTIDE SEQUENCE</scope>
    <source>
        <strain evidence="1">IBT 35675</strain>
    </source>
</reference>
<organism evidence="1 2">
    <name type="scientific">Penicillium brevicompactum</name>
    <dbReference type="NCBI Taxonomy" id="5074"/>
    <lineage>
        <taxon>Eukaryota</taxon>
        <taxon>Fungi</taxon>
        <taxon>Dikarya</taxon>
        <taxon>Ascomycota</taxon>
        <taxon>Pezizomycotina</taxon>
        <taxon>Eurotiomycetes</taxon>
        <taxon>Eurotiomycetidae</taxon>
        <taxon>Eurotiales</taxon>
        <taxon>Aspergillaceae</taxon>
        <taxon>Penicillium</taxon>
    </lineage>
</organism>
<protein>
    <submittedName>
        <fullName evidence="1">Uncharacterized protein</fullName>
    </submittedName>
</protein>
<evidence type="ECO:0000313" key="1">
    <source>
        <dbReference type="EMBL" id="KAJ5350794.1"/>
    </source>
</evidence>
<sequence length="709" mass="81732">MNSKLTFRFFGQCFIEKPTAQESQKISPFLPLVKAFEDSLKTRVEPTWDQAAAFGRLVVQDTAAWRKLGADRLPHLVQPSGSIRSPLSLHLLNPTFYVADALTTITDDPTNPTIQMINDCGLSSEHCFMFDEICRRDRTDDCLFFYTKDVRQPHEDFKKEIRDNMSAVVEICFGEEVFKALSESVKLIRLPLWGIFKSVRLWLEVNEANPTSMKRFIMQAYHPQYFVRPGHLKKSGPSFSEIYAKPQDLMILMATQLAGLQNQIKVKPNFFECHLVRGKYNRLSPLQNLTRREHERQALDVFRLAFPERFEEFEIKQAQRKEENSFFRETQQAHGSLIPMETNLSSPIFEQEQISRIEAREEVLKSVILSFPEMAEYEDLFQKSSREEEIDYHPEVGLLDFSNIPAPLKLWLQSQNGLKIHGLSILNRESLELAFALLDRGRSKSPLRNFSAIYIAYKVGLMYIKKISRPRSEFSLAQTIPAEPGKIIRLKCSGCQRPVLDDAFPWFTTKARQTYVIEVVRTSQKGGNGCGQEGCRGKPGLVPLSRTVQDHTRLEERAIKQTTRRRSNWKAPLCRTGQDLEGCAGLIRVRCRGSGTGDNKIECGLERDYTTPEWSLHSPPRLILPRLKCDCDKRTKDHYFDPVDRDIPTISSDNLRKIYQGFLKVGCDLADYPKLPHIILDLKGNGEPRKHSRPYRYRFEELKKAKRIC</sequence>
<dbReference type="AlphaFoldDB" id="A0A9W9R275"/>
<gene>
    <name evidence="1" type="ORF">N7541_008521</name>
</gene>